<keyword evidence="1" id="KW-0812">Transmembrane</keyword>
<reference evidence="2 3" key="1">
    <citation type="submission" date="2023-11" db="EMBL/GenBank/DDBJ databases">
        <title>Actinomadura monticuli sp. nov., isolated from volcanic ash.</title>
        <authorList>
            <person name="Lee S.D."/>
            <person name="Yang H."/>
            <person name="Kim I.S."/>
        </authorList>
    </citation>
    <scope>NUCLEOTIDE SEQUENCE [LARGE SCALE GENOMIC DNA]</scope>
    <source>
        <strain evidence="2 3">DLS-62</strain>
    </source>
</reference>
<evidence type="ECO:0008006" key="4">
    <source>
        <dbReference type="Google" id="ProtNLM"/>
    </source>
</evidence>
<protein>
    <recommendedName>
        <fullName evidence="4">Alkaline shock response membrane anchor protein AmaP</fullName>
    </recommendedName>
</protein>
<name>A0ABV4QBX2_9ACTN</name>
<feature type="transmembrane region" description="Helical" evidence="1">
    <location>
        <begin position="52"/>
        <end position="74"/>
    </location>
</feature>
<sequence length="189" mass="20314">MRIAIAVTGTVLLLAGVSAAAAGLGAFDAFGAVSGRPLLDPALVRFAADTGWFLPSAAGAAELLALAGQLWLVLQVRTLVHKRWPDLDAETRVRARHAGEDLGRDVRSLPGVEDVRLRLTGTADRPRLLLDVSCTGDTLVGEVYGELGAGPVERYRRAVGMPGLPVVVRFRPLVERKRPRRRRPQPETA</sequence>
<gene>
    <name evidence="2" type="ORF">SM611_14135</name>
</gene>
<evidence type="ECO:0000313" key="2">
    <source>
        <dbReference type="EMBL" id="MFA1540072.1"/>
    </source>
</evidence>
<comment type="caution">
    <text evidence="2">The sequence shown here is derived from an EMBL/GenBank/DDBJ whole genome shotgun (WGS) entry which is preliminary data.</text>
</comment>
<keyword evidence="1" id="KW-1133">Transmembrane helix</keyword>
<keyword evidence="1" id="KW-0472">Membrane</keyword>
<evidence type="ECO:0000256" key="1">
    <source>
        <dbReference type="SAM" id="Phobius"/>
    </source>
</evidence>
<evidence type="ECO:0000313" key="3">
    <source>
        <dbReference type="Proteomes" id="UP001569963"/>
    </source>
</evidence>
<accession>A0ABV4QBX2</accession>
<dbReference type="EMBL" id="JAXCEI010000005">
    <property type="protein sequence ID" value="MFA1540072.1"/>
    <property type="molecule type" value="Genomic_DNA"/>
</dbReference>
<organism evidence="2 3">
    <name type="scientific">Actinomadura monticuli</name>
    <dbReference type="NCBI Taxonomy" id="3097367"/>
    <lineage>
        <taxon>Bacteria</taxon>
        <taxon>Bacillati</taxon>
        <taxon>Actinomycetota</taxon>
        <taxon>Actinomycetes</taxon>
        <taxon>Streptosporangiales</taxon>
        <taxon>Thermomonosporaceae</taxon>
        <taxon>Actinomadura</taxon>
    </lineage>
</organism>
<dbReference type="Proteomes" id="UP001569963">
    <property type="component" value="Unassembled WGS sequence"/>
</dbReference>
<keyword evidence="3" id="KW-1185">Reference proteome</keyword>
<proteinExistence type="predicted"/>